<dbReference type="Pfam" id="PF00122">
    <property type="entry name" value="E1-E2_ATPase"/>
    <property type="match status" value="1"/>
</dbReference>
<dbReference type="SUPFAM" id="SSF55008">
    <property type="entry name" value="HMA, heavy metal-associated domain"/>
    <property type="match status" value="1"/>
</dbReference>
<dbReference type="GO" id="GO:0005507">
    <property type="term" value="F:copper ion binding"/>
    <property type="evidence" value="ECO:0007669"/>
    <property type="project" value="TreeGrafter"/>
</dbReference>
<keyword evidence="3" id="KW-0813">Transport</keyword>
<dbReference type="Gene3D" id="3.40.50.1000">
    <property type="entry name" value="HAD superfamily/HAD-like"/>
    <property type="match status" value="1"/>
</dbReference>
<dbReference type="SUPFAM" id="SSF81665">
    <property type="entry name" value="Calcium ATPase, transmembrane domain M"/>
    <property type="match status" value="1"/>
</dbReference>
<dbReference type="NCBIfam" id="TIGR01525">
    <property type="entry name" value="ATPase-IB_hvy"/>
    <property type="match status" value="1"/>
</dbReference>
<dbReference type="PROSITE" id="PS50846">
    <property type="entry name" value="HMA_2"/>
    <property type="match status" value="1"/>
</dbReference>
<dbReference type="InterPro" id="IPR044492">
    <property type="entry name" value="P_typ_ATPase_HD_dom"/>
</dbReference>
<evidence type="ECO:0000256" key="7">
    <source>
        <dbReference type="ARBA" id="ARBA00022723"/>
    </source>
</evidence>
<evidence type="ECO:0000256" key="4">
    <source>
        <dbReference type="ARBA" id="ARBA00022475"/>
    </source>
</evidence>
<dbReference type="SUPFAM" id="SSF56784">
    <property type="entry name" value="HAD-like"/>
    <property type="match status" value="1"/>
</dbReference>
<dbReference type="SFLD" id="SFLDF00027">
    <property type="entry name" value="p-type_atpase"/>
    <property type="match status" value="1"/>
</dbReference>
<evidence type="ECO:0000256" key="14">
    <source>
        <dbReference type="ARBA" id="ARBA00023136"/>
    </source>
</evidence>
<name>A0A517SXI5_9BACT</name>
<dbReference type="SFLD" id="SFLDS00003">
    <property type="entry name" value="Haloacid_Dehalogenase"/>
    <property type="match status" value="1"/>
</dbReference>
<dbReference type="AlphaFoldDB" id="A0A517SXI5"/>
<dbReference type="GO" id="GO:0005524">
    <property type="term" value="F:ATP binding"/>
    <property type="evidence" value="ECO:0007669"/>
    <property type="project" value="UniProtKB-UniRule"/>
</dbReference>
<evidence type="ECO:0000256" key="6">
    <source>
        <dbReference type="ARBA" id="ARBA00022692"/>
    </source>
</evidence>
<feature type="transmembrane region" description="Helical" evidence="15">
    <location>
        <begin position="240"/>
        <end position="265"/>
    </location>
</feature>
<keyword evidence="13" id="KW-0406">Ion transport</keyword>
<dbReference type="PRINTS" id="PR00119">
    <property type="entry name" value="CATATPASE"/>
</dbReference>
<comment type="similarity">
    <text evidence="2 15">Belongs to the cation transport ATPase (P-type) (TC 3.A.3) family. Type IB subfamily.</text>
</comment>
<gene>
    <name evidence="18" type="primary">copA_2</name>
    <name evidence="18" type="ORF">SV7mr_33710</name>
</gene>
<dbReference type="InterPro" id="IPR008250">
    <property type="entry name" value="ATPase_P-typ_transduc_dom_A_sf"/>
</dbReference>
<dbReference type="InterPro" id="IPR023214">
    <property type="entry name" value="HAD_sf"/>
</dbReference>
<keyword evidence="14 15" id="KW-0472">Membrane</keyword>
<dbReference type="Gene3D" id="3.40.1110.10">
    <property type="entry name" value="Calcium-transporting ATPase, cytoplasmic domain N"/>
    <property type="match status" value="1"/>
</dbReference>
<feature type="transmembrane region" description="Helical" evidence="15">
    <location>
        <begin position="871"/>
        <end position="894"/>
    </location>
</feature>
<evidence type="ECO:0000256" key="1">
    <source>
        <dbReference type="ARBA" id="ARBA00004651"/>
    </source>
</evidence>
<feature type="region of interest" description="Disordered" evidence="16">
    <location>
        <begin position="1"/>
        <end position="26"/>
    </location>
</feature>
<evidence type="ECO:0000256" key="8">
    <source>
        <dbReference type="ARBA" id="ARBA00022741"/>
    </source>
</evidence>
<dbReference type="SFLD" id="SFLDG00002">
    <property type="entry name" value="C1.7:_P-type_atpase_like"/>
    <property type="match status" value="1"/>
</dbReference>
<dbReference type="Pfam" id="PF12156">
    <property type="entry name" value="ATPase-cat_bd"/>
    <property type="match status" value="1"/>
</dbReference>
<dbReference type="Gene3D" id="2.70.150.10">
    <property type="entry name" value="Calcium-transporting ATPase, cytoplasmic transduction domain A"/>
    <property type="match status" value="1"/>
</dbReference>
<feature type="domain" description="HMA" evidence="17">
    <location>
        <begin position="121"/>
        <end position="187"/>
    </location>
</feature>
<dbReference type="PROSITE" id="PS00154">
    <property type="entry name" value="ATPASE_E1_E2"/>
    <property type="match status" value="1"/>
</dbReference>
<dbReference type="NCBIfam" id="TIGR01494">
    <property type="entry name" value="ATPase_P-type"/>
    <property type="match status" value="1"/>
</dbReference>
<dbReference type="PANTHER" id="PTHR43520:SF5">
    <property type="entry name" value="CATION-TRANSPORTING P-TYPE ATPASE-RELATED"/>
    <property type="match status" value="1"/>
</dbReference>
<dbReference type="InterPro" id="IPR023299">
    <property type="entry name" value="ATPase_P-typ_cyto_dom_N"/>
</dbReference>
<feature type="transmembrane region" description="Helical" evidence="15">
    <location>
        <begin position="504"/>
        <end position="528"/>
    </location>
</feature>
<dbReference type="InterPro" id="IPR036163">
    <property type="entry name" value="HMA_dom_sf"/>
</dbReference>
<proteinExistence type="inferred from homology"/>
<dbReference type="InterPro" id="IPR006121">
    <property type="entry name" value="HMA_dom"/>
</dbReference>
<reference evidence="18 19" key="1">
    <citation type="submission" date="2019-02" db="EMBL/GenBank/DDBJ databases">
        <title>Deep-cultivation of Planctomycetes and their phenomic and genomic characterization uncovers novel biology.</title>
        <authorList>
            <person name="Wiegand S."/>
            <person name="Jogler M."/>
            <person name="Boedeker C."/>
            <person name="Pinto D."/>
            <person name="Vollmers J."/>
            <person name="Rivas-Marin E."/>
            <person name="Kohn T."/>
            <person name="Peeters S.H."/>
            <person name="Heuer A."/>
            <person name="Rast P."/>
            <person name="Oberbeckmann S."/>
            <person name="Bunk B."/>
            <person name="Jeske O."/>
            <person name="Meyerdierks A."/>
            <person name="Storesund J.E."/>
            <person name="Kallscheuer N."/>
            <person name="Luecker S."/>
            <person name="Lage O.M."/>
            <person name="Pohl T."/>
            <person name="Merkel B.J."/>
            <person name="Hornburger P."/>
            <person name="Mueller R.-W."/>
            <person name="Bruemmer F."/>
            <person name="Labrenz M."/>
            <person name="Spormann A.M."/>
            <person name="Op den Camp H."/>
            <person name="Overmann J."/>
            <person name="Amann R."/>
            <person name="Jetten M.S.M."/>
            <person name="Mascher T."/>
            <person name="Medema M.H."/>
            <person name="Devos D.P."/>
            <person name="Kaster A.-K."/>
            <person name="Ovreas L."/>
            <person name="Rohde M."/>
            <person name="Galperin M.Y."/>
            <person name="Jogler C."/>
        </authorList>
    </citation>
    <scope>NUCLEOTIDE SEQUENCE [LARGE SCALE GENOMIC DNA]</scope>
    <source>
        <strain evidence="18 19">SV_7m_r</strain>
    </source>
</reference>
<dbReference type="FunFam" id="2.70.150.10:FF:000002">
    <property type="entry name" value="Copper-transporting ATPase 1, putative"/>
    <property type="match status" value="1"/>
</dbReference>
<dbReference type="CDD" id="cd00371">
    <property type="entry name" value="HMA"/>
    <property type="match status" value="1"/>
</dbReference>
<evidence type="ECO:0000259" key="17">
    <source>
        <dbReference type="PROSITE" id="PS50846"/>
    </source>
</evidence>
<accession>A0A517SXI5</accession>
<evidence type="ECO:0000256" key="9">
    <source>
        <dbReference type="ARBA" id="ARBA00022840"/>
    </source>
</evidence>
<evidence type="ECO:0000256" key="13">
    <source>
        <dbReference type="ARBA" id="ARBA00023065"/>
    </source>
</evidence>
<keyword evidence="10" id="KW-0460">Magnesium</keyword>
<dbReference type="InterPro" id="IPR021993">
    <property type="entry name" value="ATPase-cat-bd"/>
</dbReference>
<organism evidence="18 19">
    <name type="scientific">Stieleria bergensis</name>
    <dbReference type="NCBI Taxonomy" id="2528025"/>
    <lineage>
        <taxon>Bacteria</taxon>
        <taxon>Pseudomonadati</taxon>
        <taxon>Planctomycetota</taxon>
        <taxon>Planctomycetia</taxon>
        <taxon>Pirellulales</taxon>
        <taxon>Pirellulaceae</taxon>
        <taxon>Stieleria</taxon>
    </lineage>
</organism>
<dbReference type="InterPro" id="IPR018303">
    <property type="entry name" value="ATPase_P-typ_P_site"/>
</dbReference>
<feature type="transmembrane region" description="Helical" evidence="15">
    <location>
        <begin position="844"/>
        <end position="865"/>
    </location>
</feature>
<dbReference type="InterPro" id="IPR027256">
    <property type="entry name" value="P-typ_ATPase_IB"/>
</dbReference>
<evidence type="ECO:0000256" key="11">
    <source>
        <dbReference type="ARBA" id="ARBA00022967"/>
    </source>
</evidence>
<keyword evidence="4 15" id="KW-1003">Cell membrane</keyword>
<keyword evidence="19" id="KW-1185">Reference proteome</keyword>
<dbReference type="Pfam" id="PF00403">
    <property type="entry name" value="HMA"/>
    <property type="match status" value="1"/>
</dbReference>
<evidence type="ECO:0000256" key="16">
    <source>
        <dbReference type="SAM" id="MobiDB-lite"/>
    </source>
</evidence>
<keyword evidence="6 15" id="KW-0812">Transmembrane</keyword>
<keyword evidence="7 15" id="KW-0479">Metal-binding</keyword>
<dbReference type="SUPFAM" id="SSF81653">
    <property type="entry name" value="Calcium ATPase, transduction domain A"/>
    <property type="match status" value="1"/>
</dbReference>
<dbReference type="OrthoDB" id="211392at2"/>
<evidence type="ECO:0000256" key="2">
    <source>
        <dbReference type="ARBA" id="ARBA00006024"/>
    </source>
</evidence>
<dbReference type="RefSeq" id="WP_145274141.1">
    <property type="nucleotide sequence ID" value="NZ_CP036272.1"/>
</dbReference>
<dbReference type="GO" id="GO:0016887">
    <property type="term" value="F:ATP hydrolysis activity"/>
    <property type="evidence" value="ECO:0007669"/>
    <property type="project" value="InterPro"/>
</dbReference>
<dbReference type="Pfam" id="PF00702">
    <property type="entry name" value="Hydrolase"/>
    <property type="match status" value="1"/>
</dbReference>
<dbReference type="Gene3D" id="3.30.70.100">
    <property type="match status" value="1"/>
</dbReference>
<dbReference type="SUPFAM" id="SSF81660">
    <property type="entry name" value="Metal cation-transporting ATPase, ATP-binding domain N"/>
    <property type="match status" value="1"/>
</dbReference>
<dbReference type="InterPro" id="IPR023298">
    <property type="entry name" value="ATPase_P-typ_TM_dom_sf"/>
</dbReference>
<dbReference type="InterPro" id="IPR059000">
    <property type="entry name" value="ATPase_P-type_domA"/>
</dbReference>
<keyword evidence="8 15" id="KW-0547">Nucleotide-binding</keyword>
<dbReference type="GO" id="GO:0043682">
    <property type="term" value="F:P-type divalent copper transporter activity"/>
    <property type="evidence" value="ECO:0007669"/>
    <property type="project" value="TreeGrafter"/>
</dbReference>
<evidence type="ECO:0000313" key="18">
    <source>
        <dbReference type="EMBL" id="QDT60844.1"/>
    </source>
</evidence>
<evidence type="ECO:0000256" key="3">
    <source>
        <dbReference type="ARBA" id="ARBA00022448"/>
    </source>
</evidence>
<feature type="transmembrane region" description="Helical" evidence="15">
    <location>
        <begin position="277"/>
        <end position="295"/>
    </location>
</feature>
<dbReference type="GO" id="GO:0055070">
    <property type="term" value="P:copper ion homeostasis"/>
    <property type="evidence" value="ECO:0007669"/>
    <property type="project" value="TreeGrafter"/>
</dbReference>
<keyword evidence="12 15" id="KW-1133">Transmembrane helix</keyword>
<feature type="transmembrane region" description="Helical" evidence="15">
    <location>
        <begin position="208"/>
        <end position="228"/>
    </location>
</feature>
<sequence length="899" mass="94544">MNAPASRPDLASTADQAELDPSSGKERSTARELPCVHCGLPTPCDGGCNPKQVFCCGGCRQAYQLIHGWGLDQFYSLRDQASGSSENLSLASLSSRNRYEVFDDDLFLGRSKPVEFGQGQLKTSLSLSGLHCAACVWLIENIAKRTAGWTSARVNMSRHTIEIIFAPQQIKLSQIADLIGQLGYTAFPLTDQPVDAFAAENRRLLMRIAVAGFLAANAMWIAIALYAGDASWVAADHRSLLRLFGTGLGLASVLGPGRVFFVGALASLRTRTPHMDLPVALGLLVGSVVGGYNAFVGVGEVYFDSLSMLVFLLLIGRWVQFRQQHRAANAIELLLRITPQHARRIESQQPGDFNAASEPSDPAQASGDGRMVTVDSLQTGQAVRVLVGESIPVDGSVLAGQSMVDRSLLTGESVPVAVGAGDEVTAGTVNLTSPIDVQVSAVGMESRIGQVMQTVERALGKRTPIVQLADRIGGVFVVAVTSLAVVTFAYWLRSGLDQATANATSLLIVACPCALALATPLAIAITLGRAAKRKVLIRDGGVLQQLSRPGVVWFDKTGTLTEGRPKAKQIAGPEEALFIATALERSCCHPIADAIIQAAQQAAATRSESQAVDSYVCQNVALAVGGVSGEVQQIDEAGDSIRCWDAKIGNQPFVSAHAHPIDVSMQRAVERCVDDGATPILLAVDGQIVAVFGVADRLKRDASQTVESLRALGWQVGILSGDHPSTVQLIANQAGVPKSMAFGAMTPEEKLAVVTSASSPSDESRDDSDSRLNPADLDPAIVRGTTVMIGDGANDAAALAAADVGIAVRGGAEVSLQSAPVFVASSRLHCVPELIQASKSANRLIATTFAVSLSYNMIAAGLAMSGMITPLVAAVLMPISSVSVLSLSLIWPTFGKETR</sequence>
<dbReference type="PANTHER" id="PTHR43520">
    <property type="entry name" value="ATP7, ISOFORM B"/>
    <property type="match status" value="1"/>
</dbReference>
<evidence type="ECO:0000313" key="19">
    <source>
        <dbReference type="Proteomes" id="UP000315003"/>
    </source>
</evidence>
<dbReference type="InterPro" id="IPR001757">
    <property type="entry name" value="P_typ_ATPase"/>
</dbReference>
<comment type="subcellular location">
    <subcellularLocation>
        <location evidence="1">Cell membrane</location>
        <topology evidence="1">Multi-pass membrane protein</topology>
    </subcellularLocation>
</comment>
<evidence type="ECO:0000256" key="5">
    <source>
        <dbReference type="ARBA" id="ARBA00022553"/>
    </source>
</evidence>
<dbReference type="EMBL" id="CP036272">
    <property type="protein sequence ID" value="QDT60844.1"/>
    <property type="molecule type" value="Genomic_DNA"/>
</dbReference>
<dbReference type="Proteomes" id="UP000315003">
    <property type="component" value="Chromosome"/>
</dbReference>
<protein>
    <submittedName>
        <fullName evidence="18">Putative copper-importing P-type ATPase A</fullName>
    </submittedName>
</protein>
<evidence type="ECO:0000256" key="15">
    <source>
        <dbReference type="RuleBase" id="RU362081"/>
    </source>
</evidence>
<evidence type="ECO:0000256" key="12">
    <source>
        <dbReference type="ARBA" id="ARBA00022989"/>
    </source>
</evidence>
<keyword evidence="9 15" id="KW-0067">ATP-binding</keyword>
<keyword evidence="5" id="KW-0597">Phosphoprotein</keyword>
<dbReference type="GO" id="GO:0005886">
    <property type="term" value="C:plasma membrane"/>
    <property type="evidence" value="ECO:0007669"/>
    <property type="project" value="UniProtKB-SubCell"/>
</dbReference>
<evidence type="ECO:0000256" key="10">
    <source>
        <dbReference type="ARBA" id="ARBA00022842"/>
    </source>
</evidence>
<dbReference type="InterPro" id="IPR036412">
    <property type="entry name" value="HAD-like_sf"/>
</dbReference>
<feature type="transmembrane region" description="Helical" evidence="15">
    <location>
        <begin position="472"/>
        <end position="492"/>
    </location>
</feature>
<feature type="region of interest" description="Disordered" evidence="16">
    <location>
        <begin position="754"/>
        <end position="777"/>
    </location>
</feature>
<feature type="region of interest" description="Disordered" evidence="16">
    <location>
        <begin position="348"/>
        <end position="369"/>
    </location>
</feature>
<keyword evidence="11" id="KW-1278">Translocase</keyword>